<comment type="function">
    <text evidence="6">Sigma factors are initiation factors that promote the attachment of RNA polymerase to specific initiation sites and are then released.</text>
</comment>
<protein>
    <recommendedName>
        <fullName evidence="6">RNA polymerase sigma factor</fullName>
    </recommendedName>
</protein>
<dbReference type="RefSeq" id="WP_344948203.1">
    <property type="nucleotide sequence ID" value="NZ_BAAAZR010000031.1"/>
</dbReference>
<dbReference type="InterPro" id="IPR014284">
    <property type="entry name" value="RNA_pol_sigma-70_dom"/>
</dbReference>
<dbReference type="Gene3D" id="1.10.10.10">
    <property type="entry name" value="Winged helix-like DNA-binding domain superfamily/Winged helix DNA-binding domain"/>
    <property type="match status" value="2"/>
</dbReference>
<dbReference type="NCBIfam" id="TIGR02937">
    <property type="entry name" value="sigma70-ECF"/>
    <property type="match status" value="1"/>
</dbReference>
<dbReference type="InterPro" id="IPR050239">
    <property type="entry name" value="Sigma-70_RNA_pol_init_factors"/>
</dbReference>
<dbReference type="SUPFAM" id="SSF88659">
    <property type="entry name" value="Sigma3 and sigma4 domains of RNA polymerase sigma factors"/>
    <property type="match status" value="2"/>
</dbReference>
<comment type="similarity">
    <text evidence="1 6">Belongs to the sigma-70 factor family.</text>
</comment>
<keyword evidence="3 6" id="KW-0731">Sigma factor</keyword>
<dbReference type="Pfam" id="PF04539">
    <property type="entry name" value="Sigma70_r3"/>
    <property type="match status" value="1"/>
</dbReference>
<evidence type="ECO:0000313" key="9">
    <source>
        <dbReference type="EMBL" id="GAA3832364.1"/>
    </source>
</evidence>
<evidence type="ECO:0000256" key="5">
    <source>
        <dbReference type="ARBA" id="ARBA00023163"/>
    </source>
</evidence>
<keyword evidence="5 6" id="KW-0804">Transcription</keyword>
<evidence type="ECO:0000256" key="3">
    <source>
        <dbReference type="ARBA" id="ARBA00023082"/>
    </source>
</evidence>
<dbReference type="Pfam" id="PF04545">
    <property type="entry name" value="Sigma70_r4"/>
    <property type="match status" value="1"/>
</dbReference>
<proteinExistence type="inferred from homology"/>
<dbReference type="Pfam" id="PF04542">
    <property type="entry name" value="Sigma70_r2"/>
    <property type="match status" value="1"/>
</dbReference>
<dbReference type="EMBL" id="BAAAZR010000031">
    <property type="protein sequence ID" value="GAA3832364.1"/>
    <property type="molecule type" value="Genomic_DNA"/>
</dbReference>
<sequence>MTGRPTTSAVASQRQDELWQGVGQYLKSIGRVTVLTPAQQVELAKRIEAGLFAGHRLDHAETAGGGELPDQRRAELEEIVRDGQQAKQHMVEGNLRLVVATARRYVGRGLEFADLISEGNVGLIRAVEKFDHAKGYMFSTYATWWIVQAIQRAIADKGRTIRLPAHMREVLSALRTAERGLEQHLNRGPTAAELAGALGKTHQQVEHLLRVRQQPISLDIPIDDDGRIPLADAIEDIDVPDPVNIVADQQLGDALRQVLAVLPDREAKIIALRYGLVDGRPHSLEEVGQAFKLSRERIRQLEKNTLARLRTPEMRARLRDWRT</sequence>
<dbReference type="PROSITE" id="PS00716">
    <property type="entry name" value="SIGMA70_2"/>
    <property type="match status" value="1"/>
</dbReference>
<dbReference type="PRINTS" id="PR00046">
    <property type="entry name" value="SIGMA70FCT"/>
</dbReference>
<keyword evidence="2 6" id="KW-0805">Transcription regulation</keyword>
<dbReference type="InterPro" id="IPR000943">
    <property type="entry name" value="RNA_pol_sigma70"/>
</dbReference>
<evidence type="ECO:0000259" key="7">
    <source>
        <dbReference type="PROSITE" id="PS00715"/>
    </source>
</evidence>
<dbReference type="Gene3D" id="1.10.601.10">
    <property type="entry name" value="RNA Polymerase Primary Sigma Factor"/>
    <property type="match status" value="1"/>
</dbReference>
<dbReference type="InterPro" id="IPR036388">
    <property type="entry name" value="WH-like_DNA-bd_sf"/>
</dbReference>
<dbReference type="InterPro" id="IPR013325">
    <property type="entry name" value="RNA_pol_sigma_r2"/>
</dbReference>
<dbReference type="PANTHER" id="PTHR30603">
    <property type="entry name" value="RNA POLYMERASE SIGMA FACTOR RPO"/>
    <property type="match status" value="1"/>
</dbReference>
<feature type="domain" description="RNA polymerase sigma-70" evidence="8">
    <location>
        <begin position="283"/>
        <end position="309"/>
    </location>
</feature>
<reference evidence="10" key="1">
    <citation type="journal article" date="2019" name="Int. J. Syst. Evol. Microbiol.">
        <title>The Global Catalogue of Microorganisms (GCM) 10K type strain sequencing project: providing services to taxonomists for standard genome sequencing and annotation.</title>
        <authorList>
            <consortium name="The Broad Institute Genomics Platform"/>
            <consortium name="The Broad Institute Genome Sequencing Center for Infectious Disease"/>
            <person name="Wu L."/>
            <person name="Ma J."/>
        </authorList>
    </citation>
    <scope>NUCLEOTIDE SEQUENCE [LARGE SCALE GENOMIC DNA]</scope>
    <source>
        <strain evidence="10">JCM 16908</strain>
    </source>
</reference>
<dbReference type="InterPro" id="IPR009042">
    <property type="entry name" value="RNA_pol_sigma70_r1_2"/>
</dbReference>
<comment type="caution">
    <text evidence="9">The sequence shown here is derived from an EMBL/GenBank/DDBJ whole genome shotgun (WGS) entry which is preliminary data.</text>
</comment>
<dbReference type="InterPro" id="IPR007624">
    <property type="entry name" value="RNA_pol_sigma70_r3"/>
</dbReference>
<feature type="domain" description="RNA polymerase sigma-70" evidence="7">
    <location>
        <begin position="114"/>
        <end position="127"/>
    </location>
</feature>
<dbReference type="PROSITE" id="PS00715">
    <property type="entry name" value="SIGMA70_1"/>
    <property type="match status" value="1"/>
</dbReference>
<keyword evidence="10" id="KW-1185">Reference proteome</keyword>
<dbReference type="SUPFAM" id="SSF88946">
    <property type="entry name" value="Sigma2 domain of RNA polymerase sigma factors"/>
    <property type="match status" value="1"/>
</dbReference>
<organism evidence="9 10">
    <name type="scientific">Sphaerisporangium flaviroseum</name>
    <dbReference type="NCBI Taxonomy" id="509199"/>
    <lineage>
        <taxon>Bacteria</taxon>
        <taxon>Bacillati</taxon>
        <taxon>Actinomycetota</taxon>
        <taxon>Actinomycetes</taxon>
        <taxon>Streptosporangiales</taxon>
        <taxon>Streptosporangiaceae</taxon>
        <taxon>Sphaerisporangium</taxon>
    </lineage>
</organism>
<name>A0ABP7J212_9ACTN</name>
<dbReference type="CDD" id="cd06171">
    <property type="entry name" value="Sigma70_r4"/>
    <property type="match status" value="1"/>
</dbReference>
<dbReference type="InterPro" id="IPR013324">
    <property type="entry name" value="RNA_pol_sigma_r3/r4-like"/>
</dbReference>
<evidence type="ECO:0000256" key="2">
    <source>
        <dbReference type="ARBA" id="ARBA00023015"/>
    </source>
</evidence>
<keyword evidence="4 6" id="KW-0238">DNA-binding</keyword>
<evidence type="ECO:0000313" key="10">
    <source>
        <dbReference type="Proteomes" id="UP001500888"/>
    </source>
</evidence>
<evidence type="ECO:0000256" key="4">
    <source>
        <dbReference type="ARBA" id="ARBA00023125"/>
    </source>
</evidence>
<dbReference type="InterPro" id="IPR007627">
    <property type="entry name" value="RNA_pol_sigma70_r2"/>
</dbReference>
<dbReference type="Proteomes" id="UP001500888">
    <property type="component" value="Unassembled WGS sequence"/>
</dbReference>
<dbReference type="PANTHER" id="PTHR30603:SF60">
    <property type="entry name" value="RNA POLYMERASE SIGMA FACTOR RPOD"/>
    <property type="match status" value="1"/>
</dbReference>
<evidence type="ECO:0000259" key="8">
    <source>
        <dbReference type="PROSITE" id="PS00716"/>
    </source>
</evidence>
<dbReference type="Pfam" id="PF00140">
    <property type="entry name" value="Sigma70_r1_2"/>
    <property type="match status" value="1"/>
</dbReference>
<dbReference type="InterPro" id="IPR007630">
    <property type="entry name" value="RNA_pol_sigma70_r4"/>
</dbReference>
<gene>
    <name evidence="9" type="ORF">GCM10022226_61990</name>
</gene>
<evidence type="ECO:0000256" key="6">
    <source>
        <dbReference type="RuleBase" id="RU362124"/>
    </source>
</evidence>
<accession>A0ABP7J212</accession>
<evidence type="ECO:0000256" key="1">
    <source>
        <dbReference type="ARBA" id="ARBA00007788"/>
    </source>
</evidence>